<dbReference type="RefSeq" id="XP_070920061.1">
    <property type="nucleotide sequence ID" value="XM_071063960.1"/>
</dbReference>
<feature type="region of interest" description="Disordered" evidence="1">
    <location>
        <begin position="114"/>
        <end position="139"/>
    </location>
</feature>
<proteinExistence type="predicted"/>
<evidence type="ECO:0000313" key="3">
    <source>
        <dbReference type="EMBL" id="GAB1318330.1"/>
    </source>
</evidence>
<feature type="transmembrane region" description="Helical" evidence="2">
    <location>
        <begin position="31"/>
        <end position="55"/>
    </location>
</feature>
<comment type="caution">
    <text evidence="3">The sequence shown here is derived from an EMBL/GenBank/DDBJ whole genome shotgun (WGS) entry which is preliminary data.</text>
</comment>
<accession>A0ABQ0GL85</accession>
<dbReference type="GeneID" id="98179283"/>
<evidence type="ECO:0000256" key="2">
    <source>
        <dbReference type="SAM" id="Phobius"/>
    </source>
</evidence>
<keyword evidence="4" id="KW-1185">Reference proteome</keyword>
<evidence type="ECO:0000256" key="1">
    <source>
        <dbReference type="SAM" id="MobiDB-lite"/>
    </source>
</evidence>
<dbReference type="Proteomes" id="UP001628179">
    <property type="component" value="Unassembled WGS sequence"/>
</dbReference>
<feature type="region of interest" description="Disordered" evidence="1">
    <location>
        <begin position="1"/>
        <end position="25"/>
    </location>
</feature>
<dbReference type="EMBL" id="BAAFSV010000004">
    <property type="protein sequence ID" value="GAB1318330.1"/>
    <property type="molecule type" value="Genomic_DNA"/>
</dbReference>
<name>A0ABQ0GL85_9PEZI</name>
<sequence length="139" mass="13634">MSSTTSIPTPTGQSETGTTEKPGRALDTSDIIGIAVGVPSGILALISAIIAFCAWKYPKSSIRNLGNSVRDQFVRVWGGDARGGDASGDMAYAGDAYGGQSTVPVTGGAVAHGGSARGGDATGREARGGAAIGGHGAAV</sequence>
<gene>
    <name evidence="3" type="ORF">MFIFM68171_08540</name>
</gene>
<keyword evidence="2" id="KW-0812">Transmembrane</keyword>
<evidence type="ECO:0000313" key="4">
    <source>
        <dbReference type="Proteomes" id="UP001628179"/>
    </source>
</evidence>
<feature type="compositionally biased region" description="Polar residues" evidence="1">
    <location>
        <begin position="1"/>
        <end position="19"/>
    </location>
</feature>
<protein>
    <submittedName>
        <fullName evidence="3">Uncharacterized protein</fullName>
    </submittedName>
</protein>
<keyword evidence="2" id="KW-1133">Transmembrane helix</keyword>
<feature type="compositionally biased region" description="Gly residues" evidence="1">
    <location>
        <begin position="130"/>
        <end position="139"/>
    </location>
</feature>
<organism evidence="3 4">
    <name type="scientific">Madurella fahalii</name>
    <dbReference type="NCBI Taxonomy" id="1157608"/>
    <lineage>
        <taxon>Eukaryota</taxon>
        <taxon>Fungi</taxon>
        <taxon>Dikarya</taxon>
        <taxon>Ascomycota</taxon>
        <taxon>Pezizomycotina</taxon>
        <taxon>Sordariomycetes</taxon>
        <taxon>Sordariomycetidae</taxon>
        <taxon>Sordariales</taxon>
        <taxon>Sordariales incertae sedis</taxon>
        <taxon>Madurella</taxon>
    </lineage>
</organism>
<reference evidence="3 4" key="1">
    <citation type="submission" date="2024-09" db="EMBL/GenBank/DDBJ databases">
        <title>Itraconazole resistance in Madurella fahalii resulting from another homologue of gene encoding cytochrome P450 14-alpha sterol demethylase (CYP51).</title>
        <authorList>
            <person name="Yoshioka I."/>
            <person name="Fahal A.H."/>
            <person name="Kaneko S."/>
            <person name="Yaguchi T."/>
        </authorList>
    </citation>
    <scope>NUCLEOTIDE SEQUENCE [LARGE SCALE GENOMIC DNA]</scope>
    <source>
        <strain evidence="3 4">IFM 68171</strain>
    </source>
</reference>
<keyword evidence="2" id="KW-0472">Membrane</keyword>